<keyword evidence="2" id="KW-1185">Reference proteome</keyword>
<proteinExistence type="predicted"/>
<gene>
    <name evidence="1" type="ORF">BC742_1562</name>
</gene>
<name>A0A495W9T4_9BACT</name>
<reference evidence="1 2" key="1">
    <citation type="submission" date="2018-10" db="EMBL/GenBank/DDBJ databases">
        <title>Genomic Encyclopedia of Archaeal and Bacterial Type Strains, Phase II (KMG-II): from individual species to whole genera.</title>
        <authorList>
            <person name="Goeker M."/>
        </authorList>
    </citation>
    <scope>NUCLEOTIDE SEQUENCE [LARGE SCALE GENOMIC DNA]</scope>
    <source>
        <strain evidence="1 2">NSB1</strain>
    </source>
</reference>
<protein>
    <submittedName>
        <fullName evidence="1">Uncharacterized protein</fullName>
    </submittedName>
</protein>
<dbReference type="EMBL" id="RBXN01000004">
    <property type="protein sequence ID" value="RKT58476.1"/>
    <property type="molecule type" value="Genomic_DNA"/>
</dbReference>
<dbReference type="Proteomes" id="UP000269493">
    <property type="component" value="Unassembled WGS sequence"/>
</dbReference>
<accession>A0A495W9T4</accession>
<comment type="caution">
    <text evidence="1">The sequence shown here is derived from an EMBL/GenBank/DDBJ whole genome shotgun (WGS) entry which is preliminary data.</text>
</comment>
<dbReference type="AlphaFoldDB" id="A0A495W9T4"/>
<sequence length="37" mass="4568">MKEYTKFFRNKLLKIVLSSFLFFGFDVWKNMIADILY</sequence>
<evidence type="ECO:0000313" key="2">
    <source>
        <dbReference type="Proteomes" id="UP000269493"/>
    </source>
</evidence>
<evidence type="ECO:0000313" key="1">
    <source>
        <dbReference type="EMBL" id="RKT58476.1"/>
    </source>
</evidence>
<organism evidence="1 2">
    <name type="scientific">Coprobacter fastidiosus NSB1 = JCM 33896</name>
    <dbReference type="NCBI Taxonomy" id="1349822"/>
    <lineage>
        <taxon>Bacteria</taxon>
        <taxon>Pseudomonadati</taxon>
        <taxon>Bacteroidota</taxon>
        <taxon>Bacteroidia</taxon>
        <taxon>Bacteroidales</taxon>
        <taxon>Barnesiellaceae</taxon>
        <taxon>Coprobacter</taxon>
    </lineage>
</organism>